<dbReference type="RefSeq" id="WP_091629195.1">
    <property type="nucleotide sequence ID" value="NZ_FOEF01000037.1"/>
</dbReference>
<dbReference type="SUPFAM" id="SSF46785">
    <property type="entry name" value="Winged helix' DNA-binding domain"/>
    <property type="match status" value="1"/>
</dbReference>
<protein>
    <submittedName>
        <fullName evidence="2">HxlR-like helix-turn-helix</fullName>
    </submittedName>
</protein>
<dbReference type="STRING" id="394193.SAMN04489732_1379"/>
<dbReference type="Pfam" id="PF01638">
    <property type="entry name" value="HxlR"/>
    <property type="match status" value="1"/>
</dbReference>
<dbReference type="InterPro" id="IPR002577">
    <property type="entry name" value="HTH_HxlR"/>
</dbReference>
<dbReference type="EMBL" id="FOEF01000037">
    <property type="protein sequence ID" value="SEP54108.1"/>
    <property type="molecule type" value="Genomic_DNA"/>
</dbReference>
<dbReference type="AlphaFoldDB" id="A0A1H8YRU5"/>
<keyword evidence="3" id="KW-1185">Reference proteome</keyword>
<evidence type="ECO:0000313" key="3">
    <source>
        <dbReference type="Proteomes" id="UP000198582"/>
    </source>
</evidence>
<dbReference type="OrthoDB" id="370168at2"/>
<dbReference type="InterPro" id="IPR036390">
    <property type="entry name" value="WH_DNA-bd_sf"/>
</dbReference>
<dbReference type="PROSITE" id="PS51118">
    <property type="entry name" value="HTH_HXLR"/>
    <property type="match status" value="1"/>
</dbReference>
<dbReference type="Gene3D" id="1.10.10.10">
    <property type="entry name" value="Winged helix-like DNA-binding domain superfamily/Winged helix DNA-binding domain"/>
    <property type="match status" value="1"/>
</dbReference>
<name>A0A1H8YRU5_9PSEU</name>
<dbReference type="Proteomes" id="UP000198582">
    <property type="component" value="Unassembled WGS sequence"/>
</dbReference>
<evidence type="ECO:0000259" key="1">
    <source>
        <dbReference type="PROSITE" id="PS51118"/>
    </source>
</evidence>
<dbReference type="InterPro" id="IPR036388">
    <property type="entry name" value="WH-like_DNA-bd_sf"/>
</dbReference>
<reference evidence="2 3" key="1">
    <citation type="submission" date="2016-10" db="EMBL/GenBank/DDBJ databases">
        <authorList>
            <person name="de Groot N.N."/>
        </authorList>
    </citation>
    <scope>NUCLEOTIDE SEQUENCE [LARGE SCALE GENOMIC DNA]</scope>
    <source>
        <strain evidence="2 3">DSM 44993</strain>
    </source>
</reference>
<feature type="domain" description="HTH hxlR-type" evidence="1">
    <location>
        <begin position="1"/>
        <end position="45"/>
    </location>
</feature>
<organism evidence="2 3">
    <name type="scientific">Amycolatopsis saalfeldensis</name>
    <dbReference type="NCBI Taxonomy" id="394193"/>
    <lineage>
        <taxon>Bacteria</taxon>
        <taxon>Bacillati</taxon>
        <taxon>Actinomycetota</taxon>
        <taxon>Actinomycetes</taxon>
        <taxon>Pseudonocardiales</taxon>
        <taxon>Pseudonocardiaceae</taxon>
        <taxon>Amycolatopsis</taxon>
    </lineage>
</organism>
<proteinExistence type="predicted"/>
<sequence>MLIQSLRELEHDEIVHREAHAEIPPRVEHSLTERCQAWPETLEPS</sequence>
<gene>
    <name evidence="2" type="ORF">SAMN04489732_1379</name>
</gene>
<evidence type="ECO:0000313" key="2">
    <source>
        <dbReference type="EMBL" id="SEP54108.1"/>
    </source>
</evidence>
<accession>A0A1H8YRU5</accession>